<organism evidence="5 7">
    <name type="scientific">Botryosphaeria dothidea</name>
    <dbReference type="NCBI Taxonomy" id="55169"/>
    <lineage>
        <taxon>Eukaryota</taxon>
        <taxon>Fungi</taxon>
        <taxon>Dikarya</taxon>
        <taxon>Ascomycota</taxon>
        <taxon>Pezizomycotina</taxon>
        <taxon>Dothideomycetes</taxon>
        <taxon>Dothideomycetes incertae sedis</taxon>
        <taxon>Botryosphaeriales</taxon>
        <taxon>Botryosphaeriaceae</taxon>
        <taxon>Botryosphaeria</taxon>
    </lineage>
</organism>
<evidence type="ECO:0000313" key="5">
    <source>
        <dbReference type="EMBL" id="KAF4301129.1"/>
    </source>
</evidence>
<evidence type="ECO:0000313" key="7">
    <source>
        <dbReference type="Proteomes" id="UP000572817"/>
    </source>
</evidence>
<dbReference type="EC" id="3.1.1.-" evidence="3"/>
<dbReference type="Proteomes" id="UP000572817">
    <property type="component" value="Unassembled WGS sequence"/>
</dbReference>
<name>A0A8H4IIZ3_9PEZI</name>
<keyword evidence="2 3" id="KW-0378">Hydrolase</keyword>
<dbReference type="SUPFAM" id="SSF53474">
    <property type="entry name" value="alpha/beta-Hydrolases"/>
    <property type="match status" value="1"/>
</dbReference>
<dbReference type="EMBL" id="WWBZ02000082">
    <property type="protein sequence ID" value="KAF4301129.1"/>
    <property type="molecule type" value="Genomic_DNA"/>
</dbReference>
<gene>
    <name evidence="6" type="ORF">GTA08_BOTSDO06774</name>
    <name evidence="5" type="ORF">GTA08_BOTSDO10969</name>
</gene>
<dbReference type="InterPro" id="IPR029058">
    <property type="entry name" value="AB_hydrolase_fold"/>
</dbReference>
<dbReference type="PANTHER" id="PTHR11559">
    <property type="entry name" value="CARBOXYLESTERASE"/>
    <property type="match status" value="1"/>
</dbReference>
<keyword evidence="3" id="KW-0732">Signal</keyword>
<dbReference type="Gene3D" id="3.40.50.1820">
    <property type="entry name" value="alpha/beta hydrolase"/>
    <property type="match status" value="1"/>
</dbReference>
<feature type="signal peptide" evidence="3">
    <location>
        <begin position="1"/>
        <end position="22"/>
    </location>
</feature>
<evidence type="ECO:0000259" key="4">
    <source>
        <dbReference type="Pfam" id="PF00135"/>
    </source>
</evidence>
<comment type="similarity">
    <text evidence="1 3">Belongs to the type-B carboxylesterase/lipase family.</text>
</comment>
<feature type="domain" description="Carboxylesterase type B" evidence="4">
    <location>
        <begin position="25"/>
        <end position="464"/>
    </location>
</feature>
<protein>
    <recommendedName>
        <fullName evidence="3">Carboxylic ester hydrolase</fullName>
        <ecNumber evidence="3">3.1.1.-</ecNumber>
    </recommendedName>
</protein>
<evidence type="ECO:0000313" key="6">
    <source>
        <dbReference type="EMBL" id="KAF4305260.1"/>
    </source>
</evidence>
<evidence type="ECO:0000256" key="1">
    <source>
        <dbReference type="ARBA" id="ARBA00005964"/>
    </source>
</evidence>
<dbReference type="OrthoDB" id="408631at2759"/>
<dbReference type="PROSITE" id="PS00122">
    <property type="entry name" value="CARBOXYLESTERASE_B_1"/>
    <property type="match status" value="1"/>
</dbReference>
<dbReference type="InterPro" id="IPR050309">
    <property type="entry name" value="Type-B_Carboxylest/Lipase"/>
</dbReference>
<evidence type="ECO:0000256" key="3">
    <source>
        <dbReference type="RuleBase" id="RU361235"/>
    </source>
</evidence>
<dbReference type="AlphaFoldDB" id="A0A8H4IIZ3"/>
<sequence length="538" mass="57709">MANLTRSPFLVLLLSFLLGTLAFDDPLVELDYGSFQGRYNAEYNISYFRKIPFGASTAGENRFRAPQPPLPITNGTYNTDQPFDMCPQRTVNGSEDCLYLGLYSRPWTNSSALRPVLVVFYGGGFIQGSASFSIPPPMYPVLNVSTANDIVIVYPNYRTNAFGFLPGKAVADSPTADLNAGLLDQDAALRWVHANIAHFGGDPSRVAIQGQSAGGGSVVAQAIARGGETEPKLFRAALPGSPFWPKTYAFDAPEAEALYAGLVERVGCGGEGDALACLKRADVQAVRNASLAISGLRQYTTSSFNWGPVVDGEFLRTPLSEATRLNAEVAWSMFNTHEGENFVPGGLGQANGSNGFNSSDGFNSSEAGFEGWVRGYVPGFSDAQVERLKALYPAAGEAEEAAWNTTTVRAGMVFRDSVLACPGLWFAEAAGKGMGYLGEYTISPAKHGSDTQFWNQVNAVQKSQPLVYQGLAGAMASYFQTGGEPNAHKLTDSSQAGVPELTAGKEWVVKSNSFEQTDITMLKARCAFWKGNARDIPL</sequence>
<dbReference type="InterPro" id="IPR002018">
    <property type="entry name" value="CarbesteraseB"/>
</dbReference>
<proteinExistence type="inferred from homology"/>
<dbReference type="FunFam" id="3.40.50.1820:FF:000299">
    <property type="entry name" value="Carboxylic ester hydrolase"/>
    <property type="match status" value="1"/>
</dbReference>
<evidence type="ECO:0000256" key="2">
    <source>
        <dbReference type="ARBA" id="ARBA00022801"/>
    </source>
</evidence>
<feature type="chain" id="PRO_5035334132" description="Carboxylic ester hydrolase" evidence="3">
    <location>
        <begin position="23"/>
        <end position="538"/>
    </location>
</feature>
<reference evidence="5 7" key="1">
    <citation type="submission" date="2020-04" db="EMBL/GenBank/DDBJ databases">
        <title>Genome Assembly and Annotation of Botryosphaeria dothidea sdau 11-99, a Latent Pathogen of Apple Fruit Ring Rot in China.</title>
        <authorList>
            <person name="Yu C."/>
            <person name="Diao Y."/>
            <person name="Lu Q."/>
            <person name="Zhao J."/>
            <person name="Cui S."/>
            <person name="Peng C."/>
            <person name="He B."/>
            <person name="Liu H."/>
        </authorList>
    </citation>
    <scope>NUCLEOTIDE SEQUENCE [LARGE SCALE GENOMIC DNA]</scope>
    <source>
        <strain evidence="5">Sdau11-99</strain>
        <strain evidence="7">sdau11-99</strain>
    </source>
</reference>
<dbReference type="InterPro" id="IPR019826">
    <property type="entry name" value="Carboxylesterase_B_AS"/>
</dbReference>
<keyword evidence="7" id="KW-1185">Reference proteome</keyword>
<dbReference type="EMBL" id="WWBZ02000040">
    <property type="protein sequence ID" value="KAF4305260.1"/>
    <property type="molecule type" value="Genomic_DNA"/>
</dbReference>
<accession>A0A8H4IIZ3</accession>
<comment type="caution">
    <text evidence="5">The sequence shown here is derived from an EMBL/GenBank/DDBJ whole genome shotgun (WGS) entry which is preliminary data.</text>
</comment>
<dbReference type="GO" id="GO:0016787">
    <property type="term" value="F:hydrolase activity"/>
    <property type="evidence" value="ECO:0007669"/>
    <property type="project" value="UniProtKB-KW"/>
</dbReference>
<dbReference type="Pfam" id="PF00135">
    <property type="entry name" value="COesterase"/>
    <property type="match status" value="1"/>
</dbReference>